<keyword evidence="9" id="KW-1015">Disulfide bond</keyword>
<gene>
    <name evidence="15" type="ORF">chiPu_0000953</name>
</gene>
<feature type="compositionally biased region" description="Polar residues" evidence="13">
    <location>
        <begin position="51"/>
        <end position="75"/>
    </location>
</feature>
<dbReference type="STRING" id="137246.A0A401RWN7"/>
<dbReference type="GO" id="GO:0015026">
    <property type="term" value="F:coreceptor activity"/>
    <property type="evidence" value="ECO:0007669"/>
    <property type="project" value="InterPro"/>
</dbReference>
<dbReference type="GO" id="GO:0009986">
    <property type="term" value="C:cell surface"/>
    <property type="evidence" value="ECO:0007669"/>
    <property type="project" value="TreeGrafter"/>
</dbReference>
<dbReference type="Gene3D" id="1.10.150.510">
    <property type="entry name" value="Receptor activity modifying family"/>
    <property type="match status" value="1"/>
</dbReference>
<dbReference type="OrthoDB" id="9940331at2759"/>
<dbReference type="InterPro" id="IPR038126">
    <property type="entry name" value="RAMP_sf"/>
</dbReference>
<keyword evidence="7 14" id="KW-1133">Transmembrane helix</keyword>
<evidence type="ECO:0000313" key="16">
    <source>
        <dbReference type="Proteomes" id="UP000287033"/>
    </source>
</evidence>
<feature type="region of interest" description="Disordered" evidence="13">
    <location>
        <begin position="28"/>
        <end position="109"/>
    </location>
</feature>
<evidence type="ECO:0000256" key="13">
    <source>
        <dbReference type="SAM" id="MobiDB-lite"/>
    </source>
</evidence>
<comment type="subcellular location">
    <subcellularLocation>
        <location evidence="1">Cell membrane</location>
        <topology evidence="1">Single-pass type I membrane protein</topology>
    </subcellularLocation>
</comment>
<keyword evidence="8 14" id="KW-0472">Membrane</keyword>
<dbReference type="AlphaFoldDB" id="A0A401RWN7"/>
<reference evidence="15 16" key="1">
    <citation type="journal article" date="2018" name="Nat. Ecol. Evol.">
        <title>Shark genomes provide insights into elasmobranch evolution and the origin of vertebrates.</title>
        <authorList>
            <person name="Hara Y"/>
            <person name="Yamaguchi K"/>
            <person name="Onimaru K"/>
            <person name="Kadota M"/>
            <person name="Koyanagi M"/>
            <person name="Keeley SD"/>
            <person name="Tatsumi K"/>
            <person name="Tanaka K"/>
            <person name="Motone F"/>
            <person name="Kageyama Y"/>
            <person name="Nozu R"/>
            <person name="Adachi N"/>
            <person name="Nishimura O"/>
            <person name="Nakagawa R"/>
            <person name="Tanegashima C"/>
            <person name="Kiyatake I"/>
            <person name="Matsumoto R"/>
            <person name="Murakumo K"/>
            <person name="Nishida K"/>
            <person name="Terakita A"/>
            <person name="Kuratani S"/>
            <person name="Sato K"/>
            <person name="Hyodo S Kuraku.S."/>
        </authorList>
    </citation>
    <scope>NUCLEOTIDE SEQUENCE [LARGE SCALE GENOMIC DNA]</scope>
</reference>
<dbReference type="GO" id="GO:0031623">
    <property type="term" value="P:receptor internalization"/>
    <property type="evidence" value="ECO:0007669"/>
    <property type="project" value="TreeGrafter"/>
</dbReference>
<evidence type="ECO:0000256" key="8">
    <source>
        <dbReference type="ARBA" id="ARBA00023136"/>
    </source>
</evidence>
<dbReference type="GO" id="GO:0008277">
    <property type="term" value="P:regulation of G protein-coupled receptor signaling pathway"/>
    <property type="evidence" value="ECO:0007669"/>
    <property type="project" value="InterPro"/>
</dbReference>
<dbReference type="EMBL" id="BEZZ01000013">
    <property type="protein sequence ID" value="GCC22565.1"/>
    <property type="molecule type" value="Genomic_DNA"/>
</dbReference>
<keyword evidence="5 14" id="KW-0812">Transmembrane</keyword>
<organism evidence="15 16">
    <name type="scientific">Chiloscyllium punctatum</name>
    <name type="common">Brownbanded bambooshark</name>
    <name type="synonym">Hemiscyllium punctatum</name>
    <dbReference type="NCBI Taxonomy" id="137246"/>
    <lineage>
        <taxon>Eukaryota</taxon>
        <taxon>Metazoa</taxon>
        <taxon>Chordata</taxon>
        <taxon>Craniata</taxon>
        <taxon>Vertebrata</taxon>
        <taxon>Chondrichthyes</taxon>
        <taxon>Elasmobranchii</taxon>
        <taxon>Galeomorphii</taxon>
        <taxon>Galeoidea</taxon>
        <taxon>Orectolobiformes</taxon>
        <taxon>Hemiscylliidae</taxon>
        <taxon>Chiloscyllium</taxon>
    </lineage>
</organism>
<feature type="compositionally biased region" description="Basic residues" evidence="13">
    <location>
        <begin position="33"/>
        <end position="45"/>
    </location>
</feature>
<keyword evidence="4" id="KW-1003">Cell membrane</keyword>
<keyword evidence="3" id="KW-0813">Transport</keyword>
<evidence type="ECO:0000256" key="9">
    <source>
        <dbReference type="ARBA" id="ARBA00023157"/>
    </source>
</evidence>
<evidence type="ECO:0000256" key="2">
    <source>
        <dbReference type="ARBA" id="ARBA00007087"/>
    </source>
</evidence>
<sequence length="298" mass="33693">MKERYCFLWGCTAACFDAHVIPRQPDRLEKREARRGRKLRHRRGSPVRSPLLSSGRLSERGQQLTIPPSRETGNQPEAGERQVGRSCPRSVPQRAAGTSDRWNPPSPKPQLPAAAFNAALCWSRGIVMEKDALLLVQLLALAVWGNSLLISSLSAKNNTNLHNQSEPNQTEREAKQICNETLMLEIVHWCGYDFASQLNTMNSSDWCNFTLIAGYYSTFSYCAESVVEGISCFWPNPQVENYLINIHKHFFSNCTLEMLMFQDPPDKILIALITVPILLTIIMIAIVVWCSKRNDVLM</sequence>
<dbReference type="GO" id="GO:0032870">
    <property type="term" value="P:cellular response to hormone stimulus"/>
    <property type="evidence" value="ECO:0007669"/>
    <property type="project" value="TreeGrafter"/>
</dbReference>
<evidence type="ECO:0000256" key="14">
    <source>
        <dbReference type="SAM" id="Phobius"/>
    </source>
</evidence>
<evidence type="ECO:0000256" key="4">
    <source>
        <dbReference type="ARBA" id="ARBA00022475"/>
    </source>
</evidence>
<dbReference type="PANTHER" id="PTHR14076">
    <property type="entry name" value="RECEPTOR ACTIVITY MODIFYING PROTEIN RAMP"/>
    <property type="match status" value="1"/>
</dbReference>
<evidence type="ECO:0000313" key="15">
    <source>
        <dbReference type="EMBL" id="GCC22565.1"/>
    </source>
</evidence>
<evidence type="ECO:0000256" key="6">
    <source>
        <dbReference type="ARBA" id="ARBA00022729"/>
    </source>
</evidence>
<name>A0A401RWN7_CHIPU</name>
<dbReference type="GO" id="GO:0043235">
    <property type="term" value="C:receptor complex"/>
    <property type="evidence" value="ECO:0007669"/>
    <property type="project" value="TreeGrafter"/>
</dbReference>
<keyword evidence="11" id="KW-0325">Glycoprotein</keyword>
<evidence type="ECO:0000256" key="11">
    <source>
        <dbReference type="ARBA" id="ARBA00023180"/>
    </source>
</evidence>
<comment type="caution">
    <text evidence="15">The sequence shown here is derived from an EMBL/GenBank/DDBJ whole genome shotgun (WGS) entry which is preliminary data.</text>
</comment>
<protein>
    <recommendedName>
        <fullName evidence="12">Receptor activity-modifying protein 3</fullName>
    </recommendedName>
</protein>
<evidence type="ECO:0000256" key="7">
    <source>
        <dbReference type="ARBA" id="ARBA00022989"/>
    </source>
</evidence>
<comment type="similarity">
    <text evidence="2">Belongs to the RAMP family.</text>
</comment>
<dbReference type="GO" id="GO:0006816">
    <property type="term" value="P:calcium ion transport"/>
    <property type="evidence" value="ECO:0007669"/>
    <property type="project" value="TreeGrafter"/>
</dbReference>
<evidence type="ECO:0000256" key="5">
    <source>
        <dbReference type="ARBA" id="ARBA00022692"/>
    </source>
</evidence>
<evidence type="ECO:0000256" key="1">
    <source>
        <dbReference type="ARBA" id="ARBA00004251"/>
    </source>
</evidence>
<evidence type="ECO:0000256" key="12">
    <source>
        <dbReference type="ARBA" id="ARBA00041072"/>
    </source>
</evidence>
<keyword evidence="6" id="KW-0732">Signal</keyword>
<proteinExistence type="inferred from homology"/>
<dbReference type="GO" id="GO:0005886">
    <property type="term" value="C:plasma membrane"/>
    <property type="evidence" value="ECO:0007669"/>
    <property type="project" value="UniProtKB-SubCell"/>
</dbReference>
<dbReference type="GO" id="GO:0072659">
    <property type="term" value="P:protein localization to plasma membrane"/>
    <property type="evidence" value="ECO:0007669"/>
    <property type="project" value="TreeGrafter"/>
</dbReference>
<evidence type="ECO:0000256" key="10">
    <source>
        <dbReference type="ARBA" id="ARBA00023170"/>
    </source>
</evidence>
<feature type="transmembrane region" description="Helical" evidence="14">
    <location>
        <begin position="268"/>
        <end position="290"/>
    </location>
</feature>
<dbReference type="Pfam" id="PF04901">
    <property type="entry name" value="RAMP"/>
    <property type="match status" value="1"/>
</dbReference>
<keyword evidence="16" id="KW-1185">Reference proteome</keyword>
<keyword evidence="10" id="KW-0675">Receptor</keyword>
<dbReference type="Proteomes" id="UP000287033">
    <property type="component" value="Unassembled WGS sequence"/>
</dbReference>
<dbReference type="PANTHER" id="PTHR14076:SF2">
    <property type="entry name" value="RECEPTOR ACTIVITY-MODIFYING PROTEIN 3"/>
    <property type="match status" value="1"/>
</dbReference>
<dbReference type="InterPro" id="IPR006985">
    <property type="entry name" value="RAMP"/>
</dbReference>
<evidence type="ECO:0000256" key="3">
    <source>
        <dbReference type="ARBA" id="ARBA00022448"/>
    </source>
</evidence>
<dbReference type="GO" id="GO:0007186">
    <property type="term" value="P:G protein-coupled receptor signaling pathway"/>
    <property type="evidence" value="ECO:0007669"/>
    <property type="project" value="TreeGrafter"/>
</dbReference>
<accession>A0A401RWN7</accession>
<dbReference type="GO" id="GO:0006886">
    <property type="term" value="P:intracellular protein transport"/>
    <property type="evidence" value="ECO:0007669"/>
    <property type="project" value="InterPro"/>
</dbReference>